<dbReference type="PROSITE" id="PS50977">
    <property type="entry name" value="HTH_TETR_2"/>
    <property type="match status" value="1"/>
</dbReference>
<evidence type="ECO:0000313" key="5">
    <source>
        <dbReference type="Proteomes" id="UP000564536"/>
    </source>
</evidence>
<gene>
    <name evidence="4" type="ORF">HB943_02710</name>
</gene>
<dbReference type="Proteomes" id="UP000564536">
    <property type="component" value="Unassembled WGS sequence"/>
</dbReference>
<dbReference type="InterPro" id="IPR001647">
    <property type="entry name" value="HTH_TetR"/>
</dbReference>
<dbReference type="Pfam" id="PF00440">
    <property type="entry name" value="TetR_N"/>
    <property type="match status" value="1"/>
</dbReference>
<protein>
    <submittedName>
        <fullName evidence="4">TetR/AcrR family transcriptional regulator</fullName>
    </submittedName>
</protein>
<dbReference type="PRINTS" id="PR00455">
    <property type="entry name" value="HTHTETR"/>
</dbReference>
<dbReference type="InterPro" id="IPR036271">
    <property type="entry name" value="Tet_transcr_reg_TetR-rel_C_sf"/>
</dbReference>
<feature type="DNA-binding region" description="H-T-H motif" evidence="2">
    <location>
        <begin position="25"/>
        <end position="44"/>
    </location>
</feature>
<dbReference type="Gene3D" id="1.10.10.60">
    <property type="entry name" value="Homeodomain-like"/>
    <property type="match status" value="1"/>
</dbReference>
<reference evidence="4 5" key="1">
    <citation type="submission" date="2020-03" db="EMBL/GenBank/DDBJ databases">
        <title>Soil Listeria distribution.</title>
        <authorList>
            <person name="Liao J."/>
            <person name="Wiedmann M."/>
        </authorList>
    </citation>
    <scope>NUCLEOTIDE SEQUENCE [LARGE SCALE GENOMIC DNA]</scope>
    <source>
        <strain evidence="4 5">FSL L7-1523</strain>
    </source>
</reference>
<dbReference type="InterPro" id="IPR023772">
    <property type="entry name" value="DNA-bd_HTH_TetR-type_CS"/>
</dbReference>
<dbReference type="EMBL" id="JAARRL010000003">
    <property type="protein sequence ID" value="MBC1499499.1"/>
    <property type="molecule type" value="Genomic_DNA"/>
</dbReference>
<dbReference type="SUPFAM" id="SSF46689">
    <property type="entry name" value="Homeodomain-like"/>
    <property type="match status" value="1"/>
</dbReference>
<sequence>MDDKRDKILKVAVEEFAEHGYKAASTNQICEVAGVSKGLIFHYFGSKEKLYTAAVEYSIDLAMVEVPVSEMPVGDFVQMAIWSTKQKLDFSKKYPAVFQLIMQSFASPPPEIAEKLASYYAELMNIQDIYVNQIFENITLRADVAYEDAHDVVVGLFEYTIKLATEYMQGHPDATMEEMQPLGDKFMNMMAIVERGMVEK</sequence>
<dbReference type="PROSITE" id="PS01081">
    <property type="entry name" value="HTH_TETR_1"/>
    <property type="match status" value="1"/>
</dbReference>
<evidence type="ECO:0000313" key="4">
    <source>
        <dbReference type="EMBL" id="MBC1499499.1"/>
    </source>
</evidence>
<dbReference type="RefSeq" id="WP_185424466.1">
    <property type="nucleotide sequence ID" value="NZ_JAARRL010000003.1"/>
</dbReference>
<organism evidence="4 5">
    <name type="scientific">Listeria weihenstephanensis</name>
    <dbReference type="NCBI Taxonomy" id="1006155"/>
    <lineage>
        <taxon>Bacteria</taxon>
        <taxon>Bacillati</taxon>
        <taxon>Bacillota</taxon>
        <taxon>Bacilli</taxon>
        <taxon>Bacillales</taxon>
        <taxon>Listeriaceae</taxon>
        <taxon>Listeria</taxon>
    </lineage>
</organism>
<dbReference type="InterPro" id="IPR050109">
    <property type="entry name" value="HTH-type_TetR-like_transc_reg"/>
</dbReference>
<dbReference type="PANTHER" id="PTHR30328">
    <property type="entry name" value="TRANSCRIPTIONAL REPRESSOR"/>
    <property type="match status" value="1"/>
</dbReference>
<evidence type="ECO:0000256" key="2">
    <source>
        <dbReference type="PROSITE-ProRule" id="PRU00335"/>
    </source>
</evidence>
<dbReference type="PANTHER" id="PTHR30328:SF54">
    <property type="entry name" value="HTH-TYPE TRANSCRIPTIONAL REPRESSOR SCO4008"/>
    <property type="match status" value="1"/>
</dbReference>
<accession>A0A841Z3K4</accession>
<dbReference type="Gene3D" id="1.10.357.10">
    <property type="entry name" value="Tetracycline Repressor, domain 2"/>
    <property type="match status" value="1"/>
</dbReference>
<dbReference type="GO" id="GO:0006355">
    <property type="term" value="P:regulation of DNA-templated transcription"/>
    <property type="evidence" value="ECO:0007669"/>
    <property type="project" value="UniProtKB-ARBA"/>
</dbReference>
<evidence type="ECO:0000259" key="3">
    <source>
        <dbReference type="PROSITE" id="PS50977"/>
    </source>
</evidence>
<name>A0A841Z3K4_9LIST</name>
<dbReference type="SUPFAM" id="SSF48498">
    <property type="entry name" value="Tetracyclin repressor-like, C-terminal domain"/>
    <property type="match status" value="1"/>
</dbReference>
<proteinExistence type="predicted"/>
<feature type="domain" description="HTH tetR-type" evidence="3">
    <location>
        <begin position="2"/>
        <end position="62"/>
    </location>
</feature>
<dbReference type="InterPro" id="IPR009057">
    <property type="entry name" value="Homeodomain-like_sf"/>
</dbReference>
<evidence type="ECO:0000256" key="1">
    <source>
        <dbReference type="ARBA" id="ARBA00023125"/>
    </source>
</evidence>
<dbReference type="GO" id="GO:0003677">
    <property type="term" value="F:DNA binding"/>
    <property type="evidence" value="ECO:0007669"/>
    <property type="project" value="UniProtKB-UniRule"/>
</dbReference>
<comment type="caution">
    <text evidence="4">The sequence shown here is derived from an EMBL/GenBank/DDBJ whole genome shotgun (WGS) entry which is preliminary data.</text>
</comment>
<keyword evidence="1 2" id="KW-0238">DNA-binding</keyword>
<dbReference type="AlphaFoldDB" id="A0A841Z3K4"/>